<accession>A0A9Q0H7Y1</accession>
<evidence type="ECO:0000256" key="1">
    <source>
        <dbReference type="ARBA" id="ARBA00022614"/>
    </source>
</evidence>
<dbReference type="Gene3D" id="3.40.50.300">
    <property type="entry name" value="P-loop containing nucleotide triphosphate hydrolases"/>
    <property type="match status" value="1"/>
</dbReference>
<dbReference type="InterPro" id="IPR002182">
    <property type="entry name" value="NB-ARC"/>
</dbReference>
<gene>
    <name evidence="3" type="ORF">NE237_021123</name>
</gene>
<dbReference type="PRINTS" id="PR00364">
    <property type="entry name" value="DISEASERSIST"/>
</dbReference>
<dbReference type="CDD" id="cd00267">
    <property type="entry name" value="ABC_ATPase"/>
    <property type="match status" value="1"/>
</dbReference>
<dbReference type="PANTHER" id="PTHR11017">
    <property type="entry name" value="LEUCINE-RICH REPEAT-CONTAINING PROTEIN"/>
    <property type="match status" value="1"/>
</dbReference>
<dbReference type="SUPFAM" id="SSF52540">
    <property type="entry name" value="P-loop containing nucleoside triphosphate hydrolases"/>
    <property type="match status" value="1"/>
</dbReference>
<evidence type="ECO:0000313" key="3">
    <source>
        <dbReference type="EMBL" id="KAJ4961213.1"/>
    </source>
</evidence>
<protein>
    <recommendedName>
        <fullName evidence="2">AAA+ ATPase domain-containing protein</fullName>
    </recommendedName>
</protein>
<dbReference type="InterPro" id="IPR042197">
    <property type="entry name" value="Apaf_helical"/>
</dbReference>
<dbReference type="OrthoDB" id="272161at2759"/>
<dbReference type="InterPro" id="IPR032675">
    <property type="entry name" value="LRR_dom_sf"/>
</dbReference>
<dbReference type="Pfam" id="PF13306">
    <property type="entry name" value="LRR_5"/>
    <property type="match status" value="1"/>
</dbReference>
<dbReference type="Gene3D" id="1.10.8.430">
    <property type="entry name" value="Helical domain of apoptotic protease-activating factors"/>
    <property type="match status" value="1"/>
</dbReference>
<evidence type="ECO:0000313" key="4">
    <source>
        <dbReference type="Proteomes" id="UP001141806"/>
    </source>
</evidence>
<evidence type="ECO:0000259" key="2">
    <source>
        <dbReference type="SMART" id="SM00382"/>
    </source>
</evidence>
<comment type="caution">
    <text evidence="3">The sequence shown here is derived from an EMBL/GenBank/DDBJ whole genome shotgun (WGS) entry which is preliminary data.</text>
</comment>
<sequence length="1023" mass="117479">MLFQCEEKNLLSILPIFYKVEPSDYKYIARAVMKRKEHFQKEMEKLESWKLIFKKEIEKVESWELVKVIMEEKGLWECFKKEMMSVKLWERLNEEMANDKLCKTVITKVQKMRGDKIDMKTDEPEFIKKFVDEVSKAVPKTVPFYIKYPVGLKSHVDRIREKLSLGLKETLFLGIVGSSGVGKTTIAKAVCNEIYQSFEGNCSFLSMVEEKPNLSREMKSLVALQNQLVLDVSKTDVQIKDVNNGTQTIKEHLEDKKVLIVVDNVECITQLQYLVGADNWFGERSRIIITTTKEDLLTGWVEKEKIYRVKEMDEEDSFQLLSLHVFKQNHPPENFVSLVNEVVRYAQHLPLAIVVLSPLLLGKTEKEGKILLQKWKMTPHQDIMTVLETSFKGLDNDGVDRAIFLHISCFFVGDDVDEVIDILNACDLCEGSTKTRIELLIERSLLEINENRLCMHDMIRDMGRAIVRRESLKPGERSRLWGKDAINVWKKCTGTDKVEAFEVNLSLDKEFQWTTEVLFKMHDLRILRIYSPNVALKHRHDDDWNLNFNCLAYICWMGFPFECIPSNFRIENLAILELFVCPNLKQVWKGTNKHFPKLKVINLWESPIKCLSDFSFLPNLEKLTVGNCDKLVKVDESIGDLSKLVELDLSNCTSLTDLPSSMCQLSTLPMLSSSLYCFQAVRCQSLKRLAPLSNLKHLRTLDLSWCTKLNKIEGLEGLELVEVMKLLCCLSLKKLAPLSNLKHLRTLDLSWCKNLQEIEGLEGLESVEVILLTNCHSLEKLAPNLSNLKHLRMLDLLGCSKLNKIEGLEDLESAETINLIGCNKLTSFADKSMLQMISKDFGNQNICDIYSSDTKISKSVILMSKNFVTRLHFATWEIGEVPNMEIQGVIIHIVYVPISSNFQRIPTLRVVVDNQSKRIPWERKGEKLCGPEKYLEYDPNFGVFIWVIKIPYCVWKSIANCGDIISISVQNDPGCYGIQTGVHFDTLQEKGLDHLQVPDAEQFYQVPPSPERESGAMNHESLT</sequence>
<feature type="domain" description="AAA+ ATPase" evidence="2">
    <location>
        <begin position="169"/>
        <end position="311"/>
    </location>
</feature>
<dbReference type="InterPro" id="IPR044974">
    <property type="entry name" value="Disease_R_plants"/>
</dbReference>
<dbReference type="SMART" id="SM00367">
    <property type="entry name" value="LRR_CC"/>
    <property type="match status" value="3"/>
</dbReference>
<dbReference type="InterPro" id="IPR058192">
    <property type="entry name" value="WHD_ROQ1-like"/>
</dbReference>
<dbReference type="EMBL" id="JAMYWD010000009">
    <property type="protein sequence ID" value="KAJ4961213.1"/>
    <property type="molecule type" value="Genomic_DNA"/>
</dbReference>
<keyword evidence="1" id="KW-0433">Leucine-rich repeat</keyword>
<dbReference type="Pfam" id="PF00931">
    <property type="entry name" value="NB-ARC"/>
    <property type="match status" value="1"/>
</dbReference>
<dbReference type="Pfam" id="PF23282">
    <property type="entry name" value="WHD_ROQ1"/>
    <property type="match status" value="1"/>
</dbReference>
<dbReference type="Proteomes" id="UP001141806">
    <property type="component" value="Unassembled WGS sequence"/>
</dbReference>
<keyword evidence="4" id="KW-1185">Reference proteome</keyword>
<dbReference type="InterPro" id="IPR027417">
    <property type="entry name" value="P-loop_NTPase"/>
</dbReference>
<dbReference type="InterPro" id="IPR003593">
    <property type="entry name" value="AAA+_ATPase"/>
</dbReference>
<dbReference type="InterPro" id="IPR026906">
    <property type="entry name" value="LRR_5"/>
</dbReference>
<dbReference type="InterPro" id="IPR035897">
    <property type="entry name" value="Toll_tir_struct_dom_sf"/>
</dbReference>
<organism evidence="3 4">
    <name type="scientific">Protea cynaroides</name>
    <dbReference type="NCBI Taxonomy" id="273540"/>
    <lineage>
        <taxon>Eukaryota</taxon>
        <taxon>Viridiplantae</taxon>
        <taxon>Streptophyta</taxon>
        <taxon>Embryophyta</taxon>
        <taxon>Tracheophyta</taxon>
        <taxon>Spermatophyta</taxon>
        <taxon>Magnoliopsida</taxon>
        <taxon>Proteales</taxon>
        <taxon>Proteaceae</taxon>
        <taxon>Protea</taxon>
    </lineage>
</organism>
<dbReference type="AlphaFoldDB" id="A0A9Q0H7Y1"/>
<name>A0A9Q0H7Y1_9MAGN</name>
<dbReference type="GO" id="GO:0043531">
    <property type="term" value="F:ADP binding"/>
    <property type="evidence" value="ECO:0007669"/>
    <property type="project" value="InterPro"/>
</dbReference>
<dbReference type="Gene3D" id="3.80.10.10">
    <property type="entry name" value="Ribonuclease Inhibitor"/>
    <property type="match status" value="2"/>
</dbReference>
<dbReference type="Gene3D" id="3.40.50.10140">
    <property type="entry name" value="Toll/interleukin-1 receptor homology (TIR) domain"/>
    <property type="match status" value="1"/>
</dbReference>
<dbReference type="SMART" id="SM00382">
    <property type="entry name" value="AAA"/>
    <property type="match status" value="1"/>
</dbReference>
<dbReference type="PANTHER" id="PTHR11017:SF544">
    <property type="entry name" value="ADP-RIBOSYL CYCLASE_CYCLIC ADP-RIBOSE HYDROLASE"/>
    <property type="match status" value="1"/>
</dbReference>
<dbReference type="GO" id="GO:0006952">
    <property type="term" value="P:defense response"/>
    <property type="evidence" value="ECO:0007669"/>
    <property type="project" value="InterPro"/>
</dbReference>
<dbReference type="SUPFAM" id="SSF52058">
    <property type="entry name" value="L domain-like"/>
    <property type="match status" value="1"/>
</dbReference>
<proteinExistence type="predicted"/>
<reference evidence="3" key="1">
    <citation type="journal article" date="2023" name="Plant J.">
        <title>The genome of the king protea, Protea cynaroides.</title>
        <authorList>
            <person name="Chang J."/>
            <person name="Duong T.A."/>
            <person name="Schoeman C."/>
            <person name="Ma X."/>
            <person name="Roodt D."/>
            <person name="Barker N."/>
            <person name="Li Z."/>
            <person name="Van de Peer Y."/>
            <person name="Mizrachi E."/>
        </authorList>
    </citation>
    <scope>NUCLEOTIDE SEQUENCE</scope>
    <source>
        <tissue evidence="3">Young leaves</tissue>
    </source>
</reference>
<dbReference type="InterPro" id="IPR006553">
    <property type="entry name" value="Leu-rich_rpt_Cys-con_subtyp"/>
</dbReference>